<dbReference type="KEGG" id="mdm:103412475"/>
<dbReference type="EMBL" id="RDQH01000336">
    <property type="protein sequence ID" value="RXH86187.1"/>
    <property type="molecule type" value="Genomic_DNA"/>
</dbReference>
<comment type="subcellular location">
    <subcellularLocation>
        <location evidence="1">Secreted</location>
    </subcellularLocation>
</comment>
<organism evidence="8 9">
    <name type="scientific">Malus domestica</name>
    <name type="common">Apple</name>
    <name type="synonym">Pyrus malus</name>
    <dbReference type="NCBI Taxonomy" id="3750"/>
    <lineage>
        <taxon>Eukaryota</taxon>
        <taxon>Viridiplantae</taxon>
        <taxon>Streptophyta</taxon>
        <taxon>Embryophyta</taxon>
        <taxon>Tracheophyta</taxon>
        <taxon>Spermatophyta</taxon>
        <taxon>Magnoliopsida</taxon>
        <taxon>eudicotyledons</taxon>
        <taxon>Gunneridae</taxon>
        <taxon>Pentapetalae</taxon>
        <taxon>rosids</taxon>
        <taxon>fabids</taxon>
        <taxon>Rosales</taxon>
        <taxon>Rosaceae</taxon>
        <taxon>Amygdaloideae</taxon>
        <taxon>Maleae</taxon>
        <taxon>Malus</taxon>
    </lineage>
</organism>
<sequence>MGFKLNLIALMVVLAMVARTSAKVHDASWGFSRFGDHDDESLINSANSKVGDFIGDENEMMMESESTRRTLIGNGRFIGYSALKQNAVPCGRRGQSYYDCQKRDGANPYKRSCQYITRCARR</sequence>
<evidence type="ECO:0000256" key="2">
    <source>
        <dbReference type="ARBA" id="ARBA00009178"/>
    </source>
</evidence>
<accession>A0A498IVG4</accession>
<evidence type="ECO:0000256" key="6">
    <source>
        <dbReference type="ARBA" id="ARBA00023157"/>
    </source>
</evidence>
<gene>
    <name evidence="8" type="ORF">DVH24_017240</name>
</gene>
<evidence type="ECO:0000256" key="5">
    <source>
        <dbReference type="ARBA" id="ARBA00022729"/>
    </source>
</evidence>
<comment type="caution">
    <text evidence="8">The sequence shown here is derived from an EMBL/GenBank/DDBJ whole genome shotgun (WGS) entry which is preliminary data.</text>
</comment>
<evidence type="ECO:0000256" key="3">
    <source>
        <dbReference type="ARBA" id="ARBA00022525"/>
    </source>
</evidence>
<keyword evidence="9" id="KW-1185">Reference proteome</keyword>
<evidence type="ECO:0008006" key="10">
    <source>
        <dbReference type="Google" id="ProtNLM"/>
    </source>
</evidence>
<dbReference type="Gramene" id="mRNA:MD10G0248000">
    <property type="protein sequence ID" value="CDS:MD10G0248000.1"/>
    <property type="gene ID" value="MD10G0248000"/>
</dbReference>
<evidence type="ECO:0000256" key="7">
    <source>
        <dbReference type="SAM" id="SignalP"/>
    </source>
</evidence>
<feature type="signal peptide" evidence="7">
    <location>
        <begin position="1"/>
        <end position="22"/>
    </location>
</feature>
<dbReference type="AlphaFoldDB" id="A0A498IVG4"/>
<keyword evidence="4" id="KW-0372">Hormone</keyword>
<dbReference type="SMR" id="A0A498IVG4"/>
<dbReference type="GO" id="GO:0009506">
    <property type="term" value="C:plasmodesma"/>
    <property type="evidence" value="ECO:0007669"/>
    <property type="project" value="TreeGrafter"/>
</dbReference>
<dbReference type="STRING" id="3750.A0A498IVG4"/>
<keyword evidence="5 7" id="KW-0732">Signal</keyword>
<dbReference type="OrthoDB" id="1146241at2759"/>
<comment type="similarity">
    <text evidence="2">Belongs to the plant rapid alkalinization factor (RALF) family.</text>
</comment>
<dbReference type="PANTHER" id="PTHR33136">
    <property type="entry name" value="RAPID ALKALINIZATION FACTOR-LIKE"/>
    <property type="match status" value="1"/>
</dbReference>
<dbReference type="GO" id="GO:0005576">
    <property type="term" value="C:extracellular region"/>
    <property type="evidence" value="ECO:0007669"/>
    <property type="project" value="UniProtKB-SubCell"/>
</dbReference>
<dbReference type="Proteomes" id="UP000290289">
    <property type="component" value="Chromosome 10"/>
</dbReference>
<dbReference type="InterPro" id="IPR008801">
    <property type="entry name" value="RALF"/>
</dbReference>
<feature type="chain" id="PRO_5019805573" description="Rapid ALkalinization Factor" evidence="7">
    <location>
        <begin position="23"/>
        <end position="122"/>
    </location>
</feature>
<keyword evidence="6" id="KW-1015">Disulfide bond</keyword>
<evidence type="ECO:0000256" key="1">
    <source>
        <dbReference type="ARBA" id="ARBA00004613"/>
    </source>
</evidence>
<dbReference type="PANTHER" id="PTHR33136:SF89">
    <property type="entry name" value="PROTEIN RALF-LIKE 19"/>
    <property type="match status" value="1"/>
</dbReference>
<reference evidence="8 9" key="1">
    <citation type="submission" date="2018-10" db="EMBL/GenBank/DDBJ databases">
        <title>A high-quality apple genome assembly.</title>
        <authorList>
            <person name="Hu J."/>
        </authorList>
    </citation>
    <scope>NUCLEOTIDE SEQUENCE [LARGE SCALE GENOMIC DNA]</scope>
    <source>
        <strain evidence="9">cv. HFTH1</strain>
        <tissue evidence="8">Young leaf</tissue>
    </source>
</reference>
<name>A0A498IVG4_MALDO</name>
<dbReference type="GO" id="GO:0005179">
    <property type="term" value="F:hormone activity"/>
    <property type="evidence" value="ECO:0007669"/>
    <property type="project" value="UniProtKB-KW"/>
</dbReference>
<dbReference type="Pfam" id="PF05498">
    <property type="entry name" value="RALF"/>
    <property type="match status" value="1"/>
</dbReference>
<evidence type="ECO:0000313" key="9">
    <source>
        <dbReference type="Proteomes" id="UP000290289"/>
    </source>
</evidence>
<evidence type="ECO:0000313" key="8">
    <source>
        <dbReference type="EMBL" id="RXH86187.1"/>
    </source>
</evidence>
<proteinExistence type="inferred from homology"/>
<dbReference type="GO" id="GO:0019722">
    <property type="term" value="P:calcium-mediated signaling"/>
    <property type="evidence" value="ECO:0007669"/>
    <property type="project" value="TreeGrafter"/>
</dbReference>
<dbReference type="GO" id="GO:0040008">
    <property type="term" value="P:regulation of growth"/>
    <property type="evidence" value="ECO:0007669"/>
    <property type="project" value="UniProtKB-ARBA"/>
</dbReference>
<protein>
    <recommendedName>
        <fullName evidence="10">Rapid ALkalinization Factor</fullName>
    </recommendedName>
</protein>
<keyword evidence="3" id="KW-0964">Secreted</keyword>
<evidence type="ECO:0000256" key="4">
    <source>
        <dbReference type="ARBA" id="ARBA00022702"/>
    </source>
</evidence>